<name>A0A089RJ74_9ENTR</name>
<dbReference type="Proteomes" id="UP000029481">
    <property type="component" value="Chromosome"/>
</dbReference>
<reference evidence="1 2" key="1">
    <citation type="submission" date="2014-09" db="EMBL/GenBank/DDBJ databases">
        <title>Cedecea neteri SSMD04 Genome Sequencing.</title>
        <authorList>
            <person name="Tan J.-Y."/>
        </authorList>
    </citation>
    <scope>NUCLEOTIDE SEQUENCE [LARGE SCALE GENOMIC DNA]</scope>
    <source>
        <strain evidence="1 2">SSMD04</strain>
    </source>
</reference>
<evidence type="ECO:0000313" key="1">
    <source>
        <dbReference type="EMBL" id="AIR06500.1"/>
    </source>
</evidence>
<sequence length="177" mass="19740">MANADSNTQARPEITPHDPAFAGDIATLLEKPQGAAMDLFQVLDVCEQYAEHLLENQNQTERMALCGRLLAGLEVLKSALKAPLPEHLIEKLTLKESEARICYNPLATDSEPLREYCTALTIVLLNQQESREQRQQMTGLLYELLTVLAEDLKAPRFIRSLDGGLAMIEDEALELVH</sequence>
<organism evidence="1 2">
    <name type="scientific">Cedecea neteri</name>
    <dbReference type="NCBI Taxonomy" id="158822"/>
    <lineage>
        <taxon>Bacteria</taxon>
        <taxon>Pseudomonadati</taxon>
        <taxon>Pseudomonadota</taxon>
        <taxon>Gammaproteobacteria</taxon>
        <taxon>Enterobacterales</taxon>
        <taxon>Enterobacteriaceae</taxon>
        <taxon>Cedecea</taxon>
    </lineage>
</organism>
<accession>A0A089RJ74</accession>
<dbReference type="AlphaFoldDB" id="A0A089RJ74"/>
<dbReference type="EMBL" id="CP009451">
    <property type="protein sequence ID" value="AIR06500.1"/>
    <property type="molecule type" value="Genomic_DNA"/>
</dbReference>
<evidence type="ECO:0000313" key="2">
    <source>
        <dbReference type="Proteomes" id="UP000029481"/>
    </source>
</evidence>
<gene>
    <name evidence="1" type="ORF">JT31_18340</name>
</gene>
<dbReference type="KEGG" id="cnt:JT31_18340"/>
<keyword evidence="2" id="KW-1185">Reference proteome</keyword>
<dbReference type="OrthoDB" id="6577511at2"/>
<dbReference type="RefSeq" id="WP_038480287.1">
    <property type="nucleotide sequence ID" value="NZ_CP009451.1"/>
</dbReference>
<proteinExistence type="predicted"/>
<protein>
    <submittedName>
        <fullName evidence="1">Uncharacterized protein</fullName>
    </submittedName>
</protein>